<dbReference type="EMBL" id="CM023484">
    <property type="protein sequence ID" value="KAH6932692.1"/>
    <property type="molecule type" value="Genomic_DNA"/>
</dbReference>
<gene>
    <name evidence="1" type="ORF">HPB50_008737</name>
</gene>
<sequence length="981" mass="105521">MTGIRTPTLPQPPVMNEECAYGTEEDERHVESDTRRRRSAQSYQRPATPMSVGQEQHEECRDFSHLGIFMPLYLLPLLFLGPKHGSCLYCILLPLSLWAFNSLPKPATALVHLVTLPLSGLMDTERVARQYLAADILTMVPLMFLVVVMDRWSDVVLSTAQGICARFGLRRGPLFIATCLCSFACSWVFSSAIASAVLMYFLDRVLTTTFKESMDRPRGSAVLWAPSLHRATRESARQLRQIHRRPDESSNKQRPDSHDDQHRIITAGSTSPHSSSLQWLHKLSTFWATVGSKRRADGEAHDGNAPCAESDTRDAALPADRQADHKVSGAGHTLSDTSECPIVMKTTCSLAPSSGAPAATDDDDNNEKRENETPFVFDALADQLDHAAEAFIAAAAGVATELAASIAGGAESEDISVTPATNSTSPAVPAGPAPCTNTPSNRAAHVTALHGAADAAPIHTPAQNTDGDLSKKKESQGDEGSGKPKSKKRSRESTGARNEKKKQAHKCTGSSDRSSRKSSGRSSGLQTPRLLNKNDPRAKDIAPVVVSVVEQERQLKGTSPDPVCSASDIKCPEAKVSEVIDPSVTTSLRRQGVSGQPVSLEHGALKKVQERKMGEPLRPAVPQETVPPGGSTAQPEGEISEAPGSAREAGHDSAQNKGNQLSKSSLRKGRFSNHQRGNLDDNAGSKKGAARTTKAGQQERSAKKNTTYQHVEGSRLTLEPATVQKDQPEGERSGTSGSSSMPVVAEEVSSKVSESSKATAATLVVDRDDSKSTASGTSVGQQQQNDPLAESHQDEVPVPSATVSGLRQRGAALPPATRSGPRRSLQSVVSFEAEVKEIDNKDETTTTAKLTPLAHLVEMAPTSRRKRKRSTIMRNTASGTLAARRVSSVDFGPSQCVVISPTEKMPGSPMPQAQSRLSSASNFLTGDSEAWDMSRWRPIPLRQRMRSRSVPLDEVSLTRSVTSHALSLFGECRRARSHLQP</sequence>
<dbReference type="Proteomes" id="UP000821845">
    <property type="component" value="Chromosome 4"/>
</dbReference>
<evidence type="ECO:0000313" key="2">
    <source>
        <dbReference type="Proteomes" id="UP000821845"/>
    </source>
</evidence>
<organism evidence="1 2">
    <name type="scientific">Hyalomma asiaticum</name>
    <name type="common">Tick</name>
    <dbReference type="NCBI Taxonomy" id="266040"/>
    <lineage>
        <taxon>Eukaryota</taxon>
        <taxon>Metazoa</taxon>
        <taxon>Ecdysozoa</taxon>
        <taxon>Arthropoda</taxon>
        <taxon>Chelicerata</taxon>
        <taxon>Arachnida</taxon>
        <taxon>Acari</taxon>
        <taxon>Parasitiformes</taxon>
        <taxon>Ixodida</taxon>
        <taxon>Ixodoidea</taxon>
        <taxon>Ixodidae</taxon>
        <taxon>Hyalomminae</taxon>
        <taxon>Hyalomma</taxon>
    </lineage>
</organism>
<accession>A0ACB7SHR4</accession>
<comment type="caution">
    <text evidence="1">The sequence shown here is derived from an EMBL/GenBank/DDBJ whole genome shotgun (WGS) entry which is preliminary data.</text>
</comment>
<protein>
    <submittedName>
        <fullName evidence="1">Uncharacterized protein</fullName>
    </submittedName>
</protein>
<name>A0ACB7SHR4_HYAAI</name>
<reference evidence="1" key="1">
    <citation type="submission" date="2020-05" db="EMBL/GenBank/DDBJ databases">
        <title>Large-scale comparative analyses of tick genomes elucidate their genetic diversity and vector capacities.</title>
        <authorList>
            <person name="Jia N."/>
            <person name="Wang J."/>
            <person name="Shi W."/>
            <person name="Du L."/>
            <person name="Sun Y."/>
            <person name="Zhan W."/>
            <person name="Jiang J."/>
            <person name="Wang Q."/>
            <person name="Zhang B."/>
            <person name="Ji P."/>
            <person name="Sakyi L.B."/>
            <person name="Cui X."/>
            <person name="Yuan T."/>
            <person name="Jiang B."/>
            <person name="Yang W."/>
            <person name="Lam T.T.-Y."/>
            <person name="Chang Q."/>
            <person name="Ding S."/>
            <person name="Wang X."/>
            <person name="Zhu J."/>
            <person name="Ruan X."/>
            <person name="Zhao L."/>
            <person name="Wei J."/>
            <person name="Que T."/>
            <person name="Du C."/>
            <person name="Cheng J."/>
            <person name="Dai P."/>
            <person name="Han X."/>
            <person name="Huang E."/>
            <person name="Gao Y."/>
            <person name="Liu J."/>
            <person name="Shao H."/>
            <person name="Ye R."/>
            <person name="Li L."/>
            <person name="Wei W."/>
            <person name="Wang X."/>
            <person name="Wang C."/>
            <person name="Yang T."/>
            <person name="Huo Q."/>
            <person name="Li W."/>
            <person name="Guo W."/>
            <person name="Chen H."/>
            <person name="Zhou L."/>
            <person name="Ni X."/>
            <person name="Tian J."/>
            <person name="Zhou Y."/>
            <person name="Sheng Y."/>
            <person name="Liu T."/>
            <person name="Pan Y."/>
            <person name="Xia L."/>
            <person name="Li J."/>
            <person name="Zhao F."/>
            <person name="Cao W."/>
        </authorList>
    </citation>
    <scope>NUCLEOTIDE SEQUENCE</scope>
    <source>
        <strain evidence="1">Hyas-2018</strain>
    </source>
</reference>
<evidence type="ECO:0000313" key="1">
    <source>
        <dbReference type="EMBL" id="KAH6932692.1"/>
    </source>
</evidence>
<keyword evidence="2" id="KW-1185">Reference proteome</keyword>
<proteinExistence type="predicted"/>